<proteinExistence type="predicted"/>
<evidence type="ECO:0000313" key="3">
    <source>
        <dbReference type="Proteomes" id="UP000030856"/>
    </source>
</evidence>
<comment type="caution">
    <text evidence="1">The sequence shown here is derived from an EMBL/GenBank/DDBJ whole genome shotgun (WGS) entry which is preliminary data.</text>
</comment>
<protein>
    <submittedName>
        <fullName evidence="1">Uncharacterized protein</fullName>
    </submittedName>
</protein>
<dbReference type="EMBL" id="JRAA01000002">
    <property type="protein sequence ID" value="KHF24966.1"/>
    <property type="molecule type" value="Genomic_DNA"/>
</dbReference>
<gene>
    <name evidence="2" type="ORF">BOV88_09235</name>
    <name evidence="1" type="ORF">JV46_04500</name>
</gene>
<evidence type="ECO:0000313" key="4">
    <source>
        <dbReference type="Proteomes" id="UP000190962"/>
    </source>
</evidence>
<reference evidence="2 4" key="2">
    <citation type="submission" date="2016-11" db="EMBL/GenBank/DDBJ databases">
        <title>Mixed transmission modes and dynamic genome evolution in an obligate animal-bacterial symbiosis.</title>
        <authorList>
            <person name="Russell S.L."/>
            <person name="Corbett-Detig R.B."/>
            <person name="Cavanaugh C.M."/>
        </authorList>
    </citation>
    <scope>NUCLEOTIDE SEQUENCE [LARGE SCALE GENOMIC DNA]</scope>
    <source>
        <strain evidence="2">MA-KB16</strain>
    </source>
</reference>
<dbReference type="STRING" id="2340.JV46_04500"/>
<dbReference type="EMBL" id="MPNX01000013">
    <property type="protein sequence ID" value="OOY34625.1"/>
    <property type="molecule type" value="Genomic_DNA"/>
</dbReference>
<reference evidence="1 3" key="1">
    <citation type="journal article" date="2014" name="BMC Genomics">
        <title>The genome of the intracellular bacterium of the coastal bivalve, Solemya velum: a blueprint for thriving in and out of symbiosis.</title>
        <authorList>
            <person name="Dmytrenko O."/>
            <person name="Russell S.L."/>
            <person name="Loo W.T."/>
            <person name="Fontanez K.M."/>
            <person name="Liao L."/>
            <person name="Roeselers G."/>
            <person name="Sharma R."/>
            <person name="Stewart F.J."/>
            <person name="Newton I.L."/>
            <person name="Woyke T."/>
            <person name="Wu D."/>
            <person name="Lang J.M."/>
            <person name="Eisen J.A."/>
            <person name="Cavanaugh C.M."/>
        </authorList>
    </citation>
    <scope>NUCLEOTIDE SEQUENCE [LARGE SCALE GENOMIC DNA]</scope>
    <source>
        <strain evidence="1 3">WH</strain>
    </source>
</reference>
<keyword evidence="3" id="KW-1185">Reference proteome</keyword>
<organism evidence="1 3">
    <name type="scientific">Solemya velum gill symbiont</name>
    <dbReference type="NCBI Taxonomy" id="2340"/>
    <lineage>
        <taxon>Bacteria</taxon>
        <taxon>Pseudomonadati</taxon>
        <taxon>Pseudomonadota</taxon>
        <taxon>Gammaproteobacteria</taxon>
        <taxon>sulfur-oxidizing symbionts</taxon>
    </lineage>
</organism>
<dbReference type="AlphaFoldDB" id="A0A0B0HC09"/>
<sequence length="85" mass="10142">MQTSFHFVRKIFPGTCNYFEKEWLSTIKRGLNMNLIIPEMMANSRKVATAFMYNYFDLYKAFDKSQPLMNRHQGPFSSNYCYPAY</sequence>
<evidence type="ECO:0000313" key="2">
    <source>
        <dbReference type="EMBL" id="OOY34625.1"/>
    </source>
</evidence>
<name>A0A0B0HC09_SOVGS</name>
<accession>A0A0B0HC09</accession>
<dbReference type="Proteomes" id="UP000030856">
    <property type="component" value="Unassembled WGS sequence"/>
</dbReference>
<evidence type="ECO:0000313" key="1">
    <source>
        <dbReference type="EMBL" id="KHF24966.1"/>
    </source>
</evidence>
<dbReference type="Proteomes" id="UP000190962">
    <property type="component" value="Unassembled WGS sequence"/>
</dbReference>